<feature type="domain" description="DNA-directed DNA polymerase family B mitochondria/virus" evidence="9">
    <location>
        <begin position="296"/>
        <end position="416"/>
    </location>
</feature>
<evidence type="ECO:0000256" key="2">
    <source>
        <dbReference type="ARBA" id="ARBA00012417"/>
    </source>
</evidence>
<keyword evidence="3" id="KW-0808">Transferase</keyword>
<dbReference type="GO" id="GO:0042575">
    <property type="term" value="C:DNA polymerase complex"/>
    <property type="evidence" value="ECO:0007669"/>
    <property type="project" value="UniProtKB-ARBA"/>
</dbReference>
<name>A0A4Y2IJ10_ARAVE</name>
<dbReference type="InterPro" id="IPR043502">
    <property type="entry name" value="DNA/RNA_pol_sf"/>
</dbReference>
<dbReference type="OrthoDB" id="414982at2759"/>
<dbReference type="InterPro" id="IPR036397">
    <property type="entry name" value="RNaseH_sf"/>
</dbReference>
<evidence type="ECO:0000256" key="6">
    <source>
        <dbReference type="ARBA" id="ARBA00022932"/>
    </source>
</evidence>
<protein>
    <recommendedName>
        <fullName evidence="2">DNA-directed DNA polymerase</fullName>
        <ecNumber evidence="2">2.7.7.7</ecNumber>
    </recommendedName>
</protein>
<dbReference type="Pfam" id="PF03175">
    <property type="entry name" value="DNA_pol_B_2"/>
    <property type="match status" value="1"/>
</dbReference>
<dbReference type="SUPFAM" id="SSF56672">
    <property type="entry name" value="DNA/RNA polymerases"/>
    <property type="match status" value="1"/>
</dbReference>
<dbReference type="GO" id="GO:0000166">
    <property type="term" value="F:nucleotide binding"/>
    <property type="evidence" value="ECO:0007669"/>
    <property type="project" value="InterPro"/>
</dbReference>
<keyword evidence="5" id="KW-0235">DNA replication</keyword>
<comment type="similarity">
    <text evidence="1">Belongs to the DNA polymerase type-B family.</text>
</comment>
<evidence type="ECO:0000313" key="11">
    <source>
        <dbReference type="Proteomes" id="UP000499080"/>
    </source>
</evidence>
<dbReference type="InterPro" id="IPR004868">
    <property type="entry name" value="DNA-dir_DNA_pol_B_mt/vir"/>
</dbReference>
<dbReference type="GO" id="GO:0003887">
    <property type="term" value="F:DNA-directed DNA polymerase activity"/>
    <property type="evidence" value="ECO:0007669"/>
    <property type="project" value="UniProtKB-KW"/>
</dbReference>
<evidence type="ECO:0000256" key="3">
    <source>
        <dbReference type="ARBA" id="ARBA00022679"/>
    </source>
</evidence>
<evidence type="ECO:0000313" key="10">
    <source>
        <dbReference type="EMBL" id="GBM77773.1"/>
    </source>
</evidence>
<dbReference type="SUPFAM" id="SSF53098">
    <property type="entry name" value="Ribonuclease H-like"/>
    <property type="match status" value="1"/>
</dbReference>
<keyword evidence="11" id="KW-1185">Reference proteome</keyword>
<dbReference type="AlphaFoldDB" id="A0A4Y2IJ10"/>
<dbReference type="GO" id="GO:0006260">
    <property type="term" value="P:DNA replication"/>
    <property type="evidence" value="ECO:0007669"/>
    <property type="project" value="UniProtKB-KW"/>
</dbReference>
<evidence type="ECO:0000256" key="4">
    <source>
        <dbReference type="ARBA" id="ARBA00022695"/>
    </source>
</evidence>
<evidence type="ECO:0000256" key="8">
    <source>
        <dbReference type="ARBA" id="ARBA00049244"/>
    </source>
</evidence>
<dbReference type="InterPro" id="IPR012337">
    <property type="entry name" value="RNaseH-like_sf"/>
</dbReference>
<dbReference type="Proteomes" id="UP000499080">
    <property type="component" value="Unassembled WGS sequence"/>
</dbReference>
<keyword evidence="4" id="KW-0548">Nucleotidyltransferase</keyword>
<comment type="catalytic activity">
    <reaction evidence="8">
        <text>DNA(n) + a 2'-deoxyribonucleoside 5'-triphosphate = DNA(n+1) + diphosphate</text>
        <dbReference type="Rhea" id="RHEA:22508"/>
        <dbReference type="Rhea" id="RHEA-COMP:17339"/>
        <dbReference type="Rhea" id="RHEA-COMP:17340"/>
        <dbReference type="ChEBI" id="CHEBI:33019"/>
        <dbReference type="ChEBI" id="CHEBI:61560"/>
        <dbReference type="ChEBI" id="CHEBI:173112"/>
        <dbReference type="EC" id="2.7.7.7"/>
    </reaction>
</comment>
<evidence type="ECO:0000256" key="5">
    <source>
        <dbReference type="ARBA" id="ARBA00022705"/>
    </source>
</evidence>
<dbReference type="PANTHER" id="PTHR31511:SF12">
    <property type="entry name" value="RHO TERMINATION FACTOR N-TERMINAL DOMAIN-CONTAINING PROTEIN"/>
    <property type="match status" value="1"/>
</dbReference>
<proteinExistence type="inferred from homology"/>
<dbReference type="GO" id="GO:0003677">
    <property type="term" value="F:DNA binding"/>
    <property type="evidence" value="ECO:0007669"/>
    <property type="project" value="UniProtKB-KW"/>
</dbReference>
<keyword evidence="7" id="KW-0238">DNA-binding</keyword>
<evidence type="ECO:0000259" key="9">
    <source>
        <dbReference type="Pfam" id="PF03175"/>
    </source>
</evidence>
<comment type="caution">
    <text evidence="10">The sequence shown here is derived from an EMBL/GenBank/DDBJ whole genome shotgun (WGS) entry which is preliminary data.</text>
</comment>
<accession>A0A4Y2IJ10</accession>
<dbReference type="EMBL" id="BGPR01002709">
    <property type="protein sequence ID" value="GBM77773.1"/>
    <property type="molecule type" value="Genomic_DNA"/>
</dbReference>
<evidence type="ECO:0000256" key="1">
    <source>
        <dbReference type="ARBA" id="ARBA00005755"/>
    </source>
</evidence>
<organism evidence="10 11">
    <name type="scientific">Araneus ventricosus</name>
    <name type="common">Orbweaver spider</name>
    <name type="synonym">Epeira ventricosa</name>
    <dbReference type="NCBI Taxonomy" id="182803"/>
    <lineage>
        <taxon>Eukaryota</taxon>
        <taxon>Metazoa</taxon>
        <taxon>Ecdysozoa</taxon>
        <taxon>Arthropoda</taxon>
        <taxon>Chelicerata</taxon>
        <taxon>Arachnida</taxon>
        <taxon>Araneae</taxon>
        <taxon>Araneomorphae</taxon>
        <taxon>Entelegynae</taxon>
        <taxon>Araneoidea</taxon>
        <taxon>Araneidae</taxon>
        <taxon>Araneus</taxon>
    </lineage>
</organism>
<reference evidence="10 11" key="1">
    <citation type="journal article" date="2019" name="Sci. Rep.">
        <title>Orb-weaving spider Araneus ventricosus genome elucidates the spidroin gene catalogue.</title>
        <authorList>
            <person name="Kono N."/>
            <person name="Nakamura H."/>
            <person name="Ohtoshi R."/>
            <person name="Moran D.A.P."/>
            <person name="Shinohara A."/>
            <person name="Yoshida Y."/>
            <person name="Fujiwara M."/>
            <person name="Mori M."/>
            <person name="Tomita M."/>
            <person name="Arakawa K."/>
        </authorList>
    </citation>
    <scope>NUCLEOTIDE SEQUENCE [LARGE SCALE GENOMIC DNA]</scope>
</reference>
<dbReference type="Gene3D" id="3.30.420.10">
    <property type="entry name" value="Ribonuclease H-like superfamily/Ribonuclease H"/>
    <property type="match status" value="1"/>
</dbReference>
<gene>
    <name evidence="10" type="ORF">AVEN_231579_1</name>
</gene>
<dbReference type="EC" id="2.7.7.7" evidence="2"/>
<evidence type="ECO:0000256" key="7">
    <source>
        <dbReference type="ARBA" id="ARBA00023125"/>
    </source>
</evidence>
<keyword evidence="6" id="KW-0239">DNA-directed DNA polymerase</keyword>
<sequence length="480" mass="55891">MIPCIFHNLRNYDGHLIMQGLGKLPDHEISVIPNNMEKYISFSIRRSKEKFPVTLQFVDSFQFLNASLQKLVENLDTSKFSNMRSCISSPHRDILLQKEIYPYEYVSSFSKFEESQVPPRSAFHSSLINEGISEAEYAHAQTVWKSFNFRNLGGYHDLSVKTHLVLIADVFENFRKLILNFYQLDAAHLLTSPGLAWQAALKLTDVKLDLFTDINMDLFIEKGIQGGVSMISHRHSEANHPQCPTYDSSKDSKYITYLDANNLYGYPLALERMIITPDKLSPTVMEILYEIILKPASKSERLVPTWNSKRNYVLHYRNLKLYLSLGLKLNKIHRVMKFTRTCWLKDYIHFNTEQRKHAKTTFERFFKLLNNAVYGKTMENLRHRVKVDILNNKKTAEMLVASPAFHAFTIFDENLVAVQRKLTELTLNRPIQVGFAILELSKVLMYDFHYNVILKKYGDKARLLFTGHRLFVLRNSNQRS</sequence>
<dbReference type="PANTHER" id="PTHR31511">
    <property type="entry name" value="PROTEIN CBG23764"/>
    <property type="match status" value="1"/>
</dbReference>